<accession>A0A1K2FCK0</accession>
<organism evidence="4 5">
    <name type="scientific">Streptomyces atratus</name>
    <dbReference type="NCBI Taxonomy" id="1893"/>
    <lineage>
        <taxon>Bacteria</taxon>
        <taxon>Bacillati</taxon>
        <taxon>Actinomycetota</taxon>
        <taxon>Actinomycetes</taxon>
        <taxon>Kitasatosporales</taxon>
        <taxon>Streptomycetaceae</taxon>
        <taxon>Streptomyces</taxon>
    </lineage>
</organism>
<dbReference type="InterPro" id="IPR002068">
    <property type="entry name" value="A-crystallin/Hsp20_dom"/>
</dbReference>
<protein>
    <submittedName>
        <fullName evidence="4">Hsp20/alpha crystallin family protein</fullName>
    </submittedName>
</protein>
<feature type="domain" description="SHSP" evidence="3">
    <location>
        <begin position="1"/>
        <end position="63"/>
    </location>
</feature>
<dbReference type="SUPFAM" id="SSF49764">
    <property type="entry name" value="HSP20-like chaperones"/>
    <property type="match status" value="1"/>
</dbReference>
<dbReference type="EMBL" id="FPJO01000053">
    <property type="protein sequence ID" value="SFY44781.1"/>
    <property type="molecule type" value="Genomic_DNA"/>
</dbReference>
<evidence type="ECO:0000256" key="1">
    <source>
        <dbReference type="PROSITE-ProRule" id="PRU00285"/>
    </source>
</evidence>
<comment type="similarity">
    <text evidence="1 2">Belongs to the small heat shock protein (HSP20) family.</text>
</comment>
<dbReference type="Proteomes" id="UP000181909">
    <property type="component" value="Unassembled WGS sequence"/>
</dbReference>
<dbReference type="PROSITE" id="PS01031">
    <property type="entry name" value="SHSP"/>
    <property type="match status" value="1"/>
</dbReference>
<dbReference type="InterPro" id="IPR008978">
    <property type="entry name" value="HSP20-like_chaperone"/>
</dbReference>
<name>A0A1K2FCK0_STRAR</name>
<dbReference type="CDD" id="cd06464">
    <property type="entry name" value="ACD_sHsps-like"/>
    <property type="match status" value="1"/>
</dbReference>
<dbReference type="Pfam" id="PF00011">
    <property type="entry name" value="HSP20"/>
    <property type="match status" value="1"/>
</dbReference>
<dbReference type="AlphaFoldDB" id="A0A1K2FCK0"/>
<proteinExistence type="inferred from homology"/>
<gene>
    <name evidence="4" type="ORF">SAMN02787144_105310</name>
</gene>
<dbReference type="Gene3D" id="2.60.40.790">
    <property type="match status" value="1"/>
</dbReference>
<evidence type="ECO:0000313" key="4">
    <source>
        <dbReference type="EMBL" id="SFY44781.1"/>
    </source>
</evidence>
<evidence type="ECO:0000259" key="3">
    <source>
        <dbReference type="PROSITE" id="PS01031"/>
    </source>
</evidence>
<evidence type="ECO:0000313" key="5">
    <source>
        <dbReference type="Proteomes" id="UP000181909"/>
    </source>
</evidence>
<dbReference type="STRING" id="1893.SAMN02787144_105310"/>
<evidence type="ECO:0000256" key="2">
    <source>
        <dbReference type="RuleBase" id="RU003616"/>
    </source>
</evidence>
<reference evidence="4 5" key="1">
    <citation type="submission" date="2016-11" db="EMBL/GenBank/DDBJ databases">
        <authorList>
            <person name="Jaros S."/>
            <person name="Januszkiewicz K."/>
            <person name="Wedrychowicz H."/>
        </authorList>
    </citation>
    <scope>NUCLEOTIDE SEQUENCE [LARGE SCALE GENOMIC DNA]</scope>
    <source>
        <strain evidence="4 5">OK807</strain>
    </source>
</reference>
<sequence>MHVEQNVLTVKAERPIGSFSRGLFLGETLDTDRIAASYDGGVLRLTIPVAERAKPRKIEIRAGYGSPKKIDL</sequence>